<dbReference type="GO" id="GO:0050700">
    <property type="term" value="F:CARD domain binding"/>
    <property type="evidence" value="ECO:0007669"/>
    <property type="project" value="Ensembl"/>
</dbReference>
<feature type="compositionally biased region" description="Polar residues" evidence="4">
    <location>
        <begin position="390"/>
        <end position="406"/>
    </location>
</feature>
<dbReference type="FunFam" id="1.10.533.10:FF:000003">
    <property type="entry name" value="Caspase recruitment domain family, member 11"/>
    <property type="match status" value="1"/>
</dbReference>
<protein>
    <submittedName>
        <fullName evidence="6">Caspase recruitment domain family member 11</fullName>
    </submittedName>
</protein>
<dbReference type="PROSITE" id="PS50209">
    <property type="entry name" value="CARD"/>
    <property type="match status" value="1"/>
</dbReference>
<evidence type="ECO:0000256" key="3">
    <source>
        <dbReference type="SAM" id="Coils"/>
    </source>
</evidence>
<dbReference type="GO" id="GO:0031295">
    <property type="term" value="P:T cell costimulation"/>
    <property type="evidence" value="ECO:0007669"/>
    <property type="project" value="Ensembl"/>
</dbReference>
<dbReference type="AlphaFoldDB" id="A0A8C9JUL6"/>
<feature type="coiled-coil region" evidence="3">
    <location>
        <begin position="215"/>
        <end position="329"/>
    </location>
</feature>
<dbReference type="InterPro" id="IPR011029">
    <property type="entry name" value="DEATH-like_dom_sf"/>
</dbReference>
<dbReference type="GO" id="GO:0005886">
    <property type="term" value="C:plasma membrane"/>
    <property type="evidence" value="ECO:0007669"/>
    <property type="project" value="Ensembl"/>
</dbReference>
<dbReference type="GO" id="GO:0007249">
    <property type="term" value="P:canonical NF-kappaB signal transduction"/>
    <property type="evidence" value="ECO:0007669"/>
    <property type="project" value="Ensembl"/>
</dbReference>
<dbReference type="InterPro" id="IPR001315">
    <property type="entry name" value="CARD"/>
</dbReference>
<dbReference type="PANTHER" id="PTHR14559">
    <property type="entry name" value="CASPASE RECRUITMENT DOMAIN FAMILY"/>
    <property type="match status" value="1"/>
</dbReference>
<evidence type="ECO:0000259" key="5">
    <source>
        <dbReference type="PROSITE" id="PS50209"/>
    </source>
</evidence>
<dbReference type="SUPFAM" id="SSF47986">
    <property type="entry name" value="DEATH domain"/>
    <property type="match status" value="1"/>
</dbReference>
<feature type="compositionally biased region" description="Polar residues" evidence="4">
    <location>
        <begin position="457"/>
        <end position="481"/>
    </location>
</feature>
<evidence type="ECO:0000313" key="7">
    <source>
        <dbReference type="Proteomes" id="UP000675900"/>
    </source>
</evidence>
<dbReference type="GO" id="GO:0050862">
    <property type="term" value="P:positive regulation of T cell receptor signaling pathway"/>
    <property type="evidence" value="ECO:0007669"/>
    <property type="project" value="Ensembl"/>
</dbReference>
<feature type="compositionally biased region" description="Low complexity" evidence="4">
    <location>
        <begin position="518"/>
        <end position="533"/>
    </location>
</feature>
<feature type="compositionally biased region" description="Gly residues" evidence="4">
    <location>
        <begin position="337"/>
        <end position="346"/>
    </location>
</feature>
<dbReference type="PANTHER" id="PTHR14559:SF4">
    <property type="entry name" value="CASPASE RECRUITMENT DOMAIN-CONTAINING PROTEIN 11"/>
    <property type="match status" value="1"/>
</dbReference>
<evidence type="ECO:0000256" key="1">
    <source>
        <dbReference type="ARBA" id="ARBA00022553"/>
    </source>
</evidence>
<keyword evidence="1" id="KW-0597">Phosphoprotein</keyword>
<dbReference type="GO" id="GO:0005737">
    <property type="term" value="C:cytoplasm"/>
    <property type="evidence" value="ECO:0007669"/>
    <property type="project" value="Ensembl"/>
</dbReference>
<dbReference type="GO" id="GO:0042981">
    <property type="term" value="P:regulation of apoptotic process"/>
    <property type="evidence" value="ECO:0007669"/>
    <property type="project" value="InterPro"/>
</dbReference>
<dbReference type="GO" id="GO:0045121">
    <property type="term" value="C:membrane raft"/>
    <property type="evidence" value="ECO:0007669"/>
    <property type="project" value="Ensembl"/>
</dbReference>
<dbReference type="GO" id="GO:0032743">
    <property type="term" value="P:positive regulation of interleukin-2 production"/>
    <property type="evidence" value="ECO:0007669"/>
    <property type="project" value="Ensembl"/>
</dbReference>
<feature type="compositionally biased region" description="Basic and acidic residues" evidence="4">
    <location>
        <begin position="407"/>
        <end position="417"/>
    </location>
</feature>
<feature type="domain" description="CARD" evidence="5">
    <location>
        <begin position="14"/>
        <end position="106"/>
    </location>
</feature>
<keyword evidence="2 3" id="KW-0175">Coiled coil</keyword>
<name>A0A8C9JUL6_PANTA</name>
<keyword evidence="7" id="KW-1185">Reference proteome</keyword>
<dbReference type="Pfam" id="PF00619">
    <property type="entry name" value="CARD"/>
    <property type="match status" value="1"/>
</dbReference>
<gene>
    <name evidence="6" type="primary">CARD11</name>
</gene>
<dbReference type="FunFam" id="2.30.30.40:FF:000148">
    <property type="entry name" value="Caspase recruitment domain family member 11"/>
    <property type="match status" value="1"/>
</dbReference>
<dbReference type="GeneTree" id="ENSGT00940000158573"/>
<feature type="region of interest" description="Disordered" evidence="4">
    <location>
        <begin position="333"/>
        <end position="534"/>
    </location>
</feature>
<dbReference type="GO" id="GO:0038202">
    <property type="term" value="P:TORC1 signaling"/>
    <property type="evidence" value="ECO:0007669"/>
    <property type="project" value="Ensembl"/>
</dbReference>
<evidence type="ECO:0000256" key="2">
    <source>
        <dbReference type="ARBA" id="ARBA00023054"/>
    </source>
</evidence>
<dbReference type="GO" id="GO:0051260">
    <property type="term" value="P:protein homooligomerization"/>
    <property type="evidence" value="ECO:0007669"/>
    <property type="project" value="Ensembl"/>
</dbReference>
<dbReference type="GO" id="GO:0032449">
    <property type="term" value="C:CBM complex"/>
    <property type="evidence" value="ECO:0007669"/>
    <property type="project" value="Ensembl"/>
</dbReference>
<reference evidence="6" key="2">
    <citation type="submission" date="2025-09" db="UniProtKB">
        <authorList>
            <consortium name="Ensembl"/>
        </authorList>
    </citation>
    <scope>IDENTIFICATION</scope>
</reference>
<dbReference type="GO" id="GO:0043123">
    <property type="term" value="P:positive regulation of canonical NF-kappaB signal transduction"/>
    <property type="evidence" value="ECO:0007669"/>
    <property type="project" value="Ensembl"/>
</dbReference>
<reference evidence="6" key="1">
    <citation type="submission" date="2025-08" db="UniProtKB">
        <authorList>
            <consortium name="Ensembl"/>
        </authorList>
    </citation>
    <scope>IDENTIFICATION</scope>
</reference>
<dbReference type="Proteomes" id="UP000675900">
    <property type="component" value="Unassembled WGS sequence"/>
</dbReference>
<dbReference type="Gene3D" id="1.10.533.10">
    <property type="entry name" value="Death Domain, Fas"/>
    <property type="match status" value="1"/>
</dbReference>
<dbReference type="CDD" id="cd08808">
    <property type="entry name" value="CARD_CARD11_CARMA1"/>
    <property type="match status" value="1"/>
</dbReference>
<dbReference type="Ensembl" id="ENSPTIT00000014216.1">
    <property type="protein sequence ID" value="ENSPTIP00000010266.1"/>
    <property type="gene ID" value="ENSPTIG00000011071.1"/>
</dbReference>
<evidence type="ECO:0000313" key="6">
    <source>
        <dbReference type="Ensembl" id="ENSPTIP00000010266.1"/>
    </source>
</evidence>
<dbReference type="InterPro" id="IPR042141">
    <property type="entry name" value="CARD_CARD11"/>
</dbReference>
<proteinExistence type="predicted"/>
<feature type="compositionally biased region" description="Polar residues" evidence="4">
    <location>
        <begin position="817"/>
        <end position="826"/>
    </location>
</feature>
<accession>A0A8C9JUL6</accession>
<organism evidence="6 7">
    <name type="scientific">Panthera tigris altaica</name>
    <name type="common">Siberian tiger</name>
    <dbReference type="NCBI Taxonomy" id="74533"/>
    <lineage>
        <taxon>Eukaryota</taxon>
        <taxon>Metazoa</taxon>
        <taxon>Chordata</taxon>
        <taxon>Craniata</taxon>
        <taxon>Vertebrata</taxon>
        <taxon>Euteleostomi</taxon>
        <taxon>Mammalia</taxon>
        <taxon>Eutheria</taxon>
        <taxon>Laurasiatheria</taxon>
        <taxon>Carnivora</taxon>
        <taxon>Feliformia</taxon>
        <taxon>Felidae</taxon>
        <taxon>Pantherinae</taxon>
        <taxon>Panthera</taxon>
    </lineage>
</organism>
<evidence type="ECO:0000256" key="4">
    <source>
        <dbReference type="SAM" id="MobiDB-lite"/>
    </source>
</evidence>
<feature type="region of interest" description="Disordered" evidence="4">
    <location>
        <begin position="814"/>
        <end position="849"/>
    </location>
</feature>
<sequence length="962" mass="109100">MPYTDDYMETLKDEEDALWENVECNRHMLSRYINPAKLTPYLRQCKVIDEQDEDEVLSAPMLPSKINRAGRLLDILHTKGQRGYVVFLESLEFYYPELYKLVTGKEPTRRFSTIVGKRLCHQEYLNSGRSRQQQMKAKDLQRCELLAKSRQLEDEKKQLTLTRVELLTFQERYYKMKEERDSYNDELVKVKDDNYNLAMRYAQLSEEKNMAVMRSRDLQLEIDQLKHRLNKVEEECKLERNQSLKLKNDIENRPKREQVLELERENEMLKTKIQELQSIIQAGKRSLPDSDKAILDILEHDRKEALEDRQELVNKIYNLQEEVRQAEELRDKVGAPGWRGGAGGAGTTSLGTEGSWGSGRRAGRPEFEAGGLTGFPRPQSLPRNLPVAIISQNFGDASPRTNGQEAQKSEREREQSKHYVAIATAAKPSLQRAKSPISLKRASDFQGRGQEEEGTDASPSSSRSLPITTSFSKMVSGSSHTHAPPCPSLVSYSTVEDDNESGGFDALDFDDDSHEHCSYGPSSVHSSSSSHQSEGLDAYDLEQVNLMFRKFSLERYREGQGEGERELAGGAAALTRVSGARAHTLAHTRPHAGRHTSLSGLEGYIKGERQSVPLETCTKEEVHWTIQRCSGPVTLHYKVNQEGYRKLLKDMEEGLVTSGDSFYVRLNLNISSQLDACTMSLKCDDIVHVRDTMYQDRHEWLCARVDPFTDHDLDVGTIPSYSRAQQLLLVKLQRLMHRGSREEADPTHHTLRALRNTLQPEEPVSTSDPRVSPRLSRASFLFGQLLQFVSRSENKYKRMNSNERVRIVSGSPLGSLARSSLDASRPSTEKQEGMALTASPLPPPAERRPARLTPDARSLQTGLLSTDVVTRDEFLRKQKTETIIYSREKNPNTFECIVPANIEAVAAKAGISCTRDLIKSRIYPIVLFIRVSEKNIKRFRPRLRPREVGPLPCSSKSLLSTC</sequence>
<dbReference type="Gene3D" id="2.30.30.40">
    <property type="entry name" value="SH3 Domains"/>
    <property type="match status" value="1"/>
</dbReference>